<name>A0ABS5P417_9BACT</name>
<dbReference type="Pfam" id="PF05050">
    <property type="entry name" value="Methyltransf_21"/>
    <property type="match status" value="1"/>
</dbReference>
<keyword evidence="3" id="KW-1185">Reference proteome</keyword>
<dbReference type="PANTHER" id="PTHR34203">
    <property type="entry name" value="METHYLTRANSFERASE, FKBM FAMILY PROTEIN"/>
    <property type="match status" value="1"/>
</dbReference>
<keyword evidence="2" id="KW-0808">Transferase</keyword>
<reference evidence="2 3" key="1">
    <citation type="journal article" date="2021" name="Syst. Appl. Microbiol.">
        <title>nCampylobacter vulpis sp. nov. isolated from wild red foxes.</title>
        <authorList>
            <person name="Parisi A."/>
            <person name="Chiara M."/>
            <person name="Caffara M."/>
            <person name="Mion D."/>
            <person name="Miller W.G."/>
            <person name="Caruso M."/>
            <person name="Manzari C."/>
            <person name="Florio D."/>
            <person name="Capozzi L."/>
            <person name="D'Erchia A.M."/>
            <person name="Manzulli V."/>
            <person name="Zanoni R.G."/>
        </authorList>
    </citation>
    <scope>NUCLEOTIDE SEQUENCE [LARGE SCALE GENOMIC DNA]</scope>
    <source>
        <strain evidence="2 3">52/13</strain>
    </source>
</reference>
<feature type="domain" description="Methyltransferase FkbM" evidence="1">
    <location>
        <begin position="2"/>
        <end position="145"/>
    </location>
</feature>
<dbReference type="Gene3D" id="3.40.50.150">
    <property type="entry name" value="Vaccinia Virus protein VP39"/>
    <property type="match status" value="1"/>
</dbReference>
<sequence>MDGGAHAGVFSDVALASGGICYAFEPNIYLAAFLKNLYKDNERLILKEQAISHKNEKTIFYNMNEDLVSSGNSIISMLKAEQKSAYEVQMIDFCEFIAELIQKHGKIAFVKLDIEGAEFDVLDALIEKNLYENIEYIMIETHERFFDNPKEKIGILKEKIAKK</sequence>
<dbReference type="InterPro" id="IPR006342">
    <property type="entry name" value="FkbM_mtfrase"/>
</dbReference>
<organism evidence="2 3">
    <name type="scientific">Campylobacter vulpis</name>
    <dbReference type="NCBI Taxonomy" id="1655500"/>
    <lineage>
        <taxon>Bacteria</taxon>
        <taxon>Pseudomonadati</taxon>
        <taxon>Campylobacterota</taxon>
        <taxon>Epsilonproteobacteria</taxon>
        <taxon>Campylobacterales</taxon>
        <taxon>Campylobacteraceae</taxon>
        <taxon>Campylobacter</taxon>
    </lineage>
</organism>
<accession>A0ABS5P417</accession>
<evidence type="ECO:0000313" key="2">
    <source>
        <dbReference type="EMBL" id="MBS4241436.1"/>
    </source>
</evidence>
<gene>
    <name evidence="2" type="ORF">CVU5213_06835</name>
</gene>
<evidence type="ECO:0000259" key="1">
    <source>
        <dbReference type="Pfam" id="PF05050"/>
    </source>
</evidence>
<dbReference type="EMBL" id="VJYU01000022">
    <property type="protein sequence ID" value="MBS4241436.1"/>
    <property type="molecule type" value="Genomic_DNA"/>
</dbReference>
<dbReference type="GO" id="GO:0008168">
    <property type="term" value="F:methyltransferase activity"/>
    <property type="evidence" value="ECO:0007669"/>
    <property type="project" value="UniProtKB-KW"/>
</dbReference>
<protein>
    <submittedName>
        <fullName evidence="2">FkbM family methyltransferase</fullName>
    </submittedName>
</protein>
<dbReference type="InterPro" id="IPR052514">
    <property type="entry name" value="SAM-dependent_MTase"/>
</dbReference>
<dbReference type="GO" id="GO:0032259">
    <property type="term" value="P:methylation"/>
    <property type="evidence" value="ECO:0007669"/>
    <property type="project" value="UniProtKB-KW"/>
</dbReference>
<evidence type="ECO:0000313" key="3">
    <source>
        <dbReference type="Proteomes" id="UP000811399"/>
    </source>
</evidence>
<comment type="caution">
    <text evidence="2">The sequence shown here is derived from an EMBL/GenBank/DDBJ whole genome shotgun (WGS) entry which is preliminary data.</text>
</comment>
<dbReference type="SUPFAM" id="SSF53335">
    <property type="entry name" value="S-adenosyl-L-methionine-dependent methyltransferases"/>
    <property type="match status" value="1"/>
</dbReference>
<proteinExistence type="predicted"/>
<keyword evidence="2" id="KW-0489">Methyltransferase</keyword>
<dbReference type="Proteomes" id="UP000811399">
    <property type="component" value="Unassembled WGS sequence"/>
</dbReference>
<dbReference type="PANTHER" id="PTHR34203:SF15">
    <property type="entry name" value="SLL1173 PROTEIN"/>
    <property type="match status" value="1"/>
</dbReference>
<dbReference type="InterPro" id="IPR029063">
    <property type="entry name" value="SAM-dependent_MTases_sf"/>
</dbReference>
<dbReference type="NCBIfam" id="TIGR01444">
    <property type="entry name" value="fkbM_fam"/>
    <property type="match status" value="1"/>
</dbReference>